<dbReference type="EMBL" id="AP018316">
    <property type="protein sequence ID" value="BAZ85045.1"/>
    <property type="molecule type" value="Genomic_DNA"/>
</dbReference>
<dbReference type="Proteomes" id="UP000218702">
    <property type="component" value="Chromosome"/>
</dbReference>
<keyword evidence="1" id="KW-0472">Membrane</keyword>
<evidence type="ECO:0000256" key="1">
    <source>
        <dbReference type="SAM" id="Phobius"/>
    </source>
</evidence>
<feature type="transmembrane region" description="Helical" evidence="1">
    <location>
        <begin position="71"/>
        <end position="90"/>
    </location>
</feature>
<proteinExistence type="predicted"/>
<reference evidence="2 3" key="1">
    <citation type="submission" date="2017-06" db="EMBL/GenBank/DDBJ databases">
        <title>Genome sequencing of cyanobaciteial culture collection at National Institute for Environmental Studies (NIES).</title>
        <authorList>
            <person name="Hirose Y."/>
            <person name="Shimura Y."/>
            <person name="Fujisawa T."/>
            <person name="Nakamura Y."/>
            <person name="Kawachi M."/>
        </authorList>
    </citation>
    <scope>NUCLEOTIDE SEQUENCE [LARGE SCALE GENOMIC DNA]</scope>
    <source>
        <strain evidence="2 3">NIES-806</strain>
    </source>
</reference>
<dbReference type="KEGG" id="dcm:NIES806_12450"/>
<evidence type="ECO:0000313" key="3">
    <source>
        <dbReference type="Proteomes" id="UP000218702"/>
    </source>
</evidence>
<name>A0A1Z4V164_9CYAN</name>
<dbReference type="AlphaFoldDB" id="A0A1Z4V164"/>
<accession>A0A1Z4V164</accession>
<dbReference type="RefSeq" id="WP_096665262.1">
    <property type="nucleotide sequence ID" value="NZ_AP018316.1"/>
</dbReference>
<organism evidence="2 3">
    <name type="scientific">Dolichospermum compactum NIES-806</name>
    <dbReference type="NCBI Taxonomy" id="1973481"/>
    <lineage>
        <taxon>Bacteria</taxon>
        <taxon>Bacillati</taxon>
        <taxon>Cyanobacteriota</taxon>
        <taxon>Cyanophyceae</taxon>
        <taxon>Nostocales</taxon>
        <taxon>Aphanizomenonaceae</taxon>
        <taxon>Dolichospermum</taxon>
        <taxon>Dolichospermum compactum</taxon>
    </lineage>
</organism>
<protein>
    <submittedName>
        <fullName evidence="2">Uncharacterized protein</fullName>
    </submittedName>
</protein>
<keyword evidence="1" id="KW-1133">Transmembrane helix</keyword>
<sequence length="242" mass="26936">MTNLSTTSISSESETKDFSDTDLHSKKQFEQVTADKVVSSLSASSTQFQSLKTKRYQLPQPPMRIRYWVHWFRVGLSIFLLLSVLCGLGGCSFNAATVTWHKAVNLVSSSVVEQVIVENTNLNSQASVDNILAVNVAGKDGKLTIFNFNTPDVCGALGCLYVGYWFKPNQPITQVFLSYLNPTLPPGKQLLAVGENRYQALPCIKVLQTEKQQLRKLNFCFNGNRYQLADSQLLATMNKSPK</sequence>
<gene>
    <name evidence="2" type="ORF">NIES806_12450</name>
</gene>
<keyword evidence="3" id="KW-1185">Reference proteome</keyword>
<keyword evidence="1" id="KW-0812">Transmembrane</keyword>
<dbReference type="OrthoDB" id="511072at2"/>
<evidence type="ECO:0000313" key="2">
    <source>
        <dbReference type="EMBL" id="BAZ85045.1"/>
    </source>
</evidence>